<evidence type="ECO:0000259" key="3">
    <source>
        <dbReference type="Pfam" id="PF22725"/>
    </source>
</evidence>
<feature type="domain" description="GFO/IDH/MocA-like oxidoreductase" evidence="3">
    <location>
        <begin position="138"/>
        <end position="262"/>
    </location>
</feature>
<dbReference type="InterPro" id="IPR051450">
    <property type="entry name" value="Gfo/Idh/MocA_Oxidoreductases"/>
</dbReference>
<dbReference type="AlphaFoldDB" id="A0A9D2RQ23"/>
<dbReference type="EMBL" id="DWZH01000103">
    <property type="protein sequence ID" value="HJB11498.1"/>
    <property type="molecule type" value="Genomic_DNA"/>
</dbReference>
<dbReference type="InterPro" id="IPR055170">
    <property type="entry name" value="GFO_IDH_MocA-like_dom"/>
</dbReference>
<dbReference type="InterPro" id="IPR000683">
    <property type="entry name" value="Gfo/Idh/MocA-like_OxRdtase_N"/>
</dbReference>
<accession>A0A9D2RQ23</accession>
<name>A0A9D2RQ23_9MICO</name>
<protein>
    <submittedName>
        <fullName evidence="4">Gfo/Idh/MocA family oxidoreductase</fullName>
    </submittedName>
</protein>
<reference evidence="4" key="1">
    <citation type="journal article" date="2021" name="PeerJ">
        <title>Extensive microbial diversity within the chicken gut microbiome revealed by metagenomics and culture.</title>
        <authorList>
            <person name="Gilroy R."/>
            <person name="Ravi A."/>
            <person name="Getino M."/>
            <person name="Pursley I."/>
            <person name="Horton D.L."/>
            <person name="Alikhan N.F."/>
            <person name="Baker D."/>
            <person name="Gharbi K."/>
            <person name="Hall N."/>
            <person name="Watson M."/>
            <person name="Adriaenssens E.M."/>
            <person name="Foster-Nyarko E."/>
            <person name="Jarju S."/>
            <person name="Secka A."/>
            <person name="Antonio M."/>
            <person name="Oren A."/>
            <person name="Chaudhuri R.R."/>
            <person name="La Ragione R."/>
            <person name="Hildebrand F."/>
            <person name="Pallen M.J."/>
        </authorList>
    </citation>
    <scope>NUCLEOTIDE SEQUENCE</scope>
    <source>
        <strain evidence="4">ChiHjej13B12-24818</strain>
    </source>
</reference>
<dbReference type="InterPro" id="IPR036291">
    <property type="entry name" value="NAD(P)-bd_dom_sf"/>
</dbReference>
<evidence type="ECO:0000259" key="2">
    <source>
        <dbReference type="Pfam" id="PF01408"/>
    </source>
</evidence>
<dbReference type="Proteomes" id="UP000823823">
    <property type="component" value="Unassembled WGS sequence"/>
</dbReference>
<dbReference type="Gene3D" id="3.30.360.10">
    <property type="entry name" value="Dihydrodipicolinate Reductase, domain 2"/>
    <property type="match status" value="1"/>
</dbReference>
<feature type="domain" description="Gfo/Idh/MocA-like oxidoreductase N-terminal" evidence="2">
    <location>
        <begin position="10"/>
        <end position="129"/>
    </location>
</feature>
<dbReference type="PANTHER" id="PTHR43377">
    <property type="entry name" value="BILIVERDIN REDUCTASE A"/>
    <property type="match status" value="1"/>
</dbReference>
<reference evidence="4" key="2">
    <citation type="submission" date="2021-04" db="EMBL/GenBank/DDBJ databases">
        <authorList>
            <person name="Gilroy R."/>
        </authorList>
    </citation>
    <scope>NUCLEOTIDE SEQUENCE</scope>
    <source>
        <strain evidence="4">ChiHjej13B12-24818</strain>
    </source>
</reference>
<dbReference type="SUPFAM" id="SSF55347">
    <property type="entry name" value="Glyceraldehyde-3-phosphate dehydrogenase-like, C-terminal domain"/>
    <property type="match status" value="1"/>
</dbReference>
<dbReference type="Gene3D" id="3.40.50.720">
    <property type="entry name" value="NAD(P)-binding Rossmann-like Domain"/>
    <property type="match status" value="1"/>
</dbReference>
<evidence type="ECO:0000313" key="4">
    <source>
        <dbReference type="EMBL" id="HJB11498.1"/>
    </source>
</evidence>
<dbReference type="Pfam" id="PF22725">
    <property type="entry name" value="GFO_IDH_MocA_C3"/>
    <property type="match status" value="1"/>
</dbReference>
<proteinExistence type="predicted"/>
<keyword evidence="1" id="KW-0520">NAD</keyword>
<dbReference type="PANTHER" id="PTHR43377:SF1">
    <property type="entry name" value="BILIVERDIN REDUCTASE A"/>
    <property type="match status" value="1"/>
</dbReference>
<sequence length="338" mass="35722">MATTPVPSPVRIGILGGGGIATAHLNAYATVADRAKVTAIADVDAEALSRREAETGATGYADFKELVKDANVDAVDICLPHHLHTPAILAAAEAGKHILCEKPLCLSPEEATQVSEAVQKAGVTLMCAHNQLFMPAVAKAKEIVDSGALGPIYEVRTTDSFYNDFDPDSMGWRANAATSGGGELIDTGYHPTYLMLHLAGAVPVSAFAMLSTHRLKFMEGEDSAQVLVRFDNGAVGQMVTSWAYMAAPGTDRFSVVGEKGSLSSDGSTLRVHVRGEEEQVFEHESVDTFGAEIAHFVDCLMTGERPINNEVEGVSVLGVILAAYESSKTGQMADVISL</sequence>
<evidence type="ECO:0000256" key="1">
    <source>
        <dbReference type="ARBA" id="ARBA00023027"/>
    </source>
</evidence>
<dbReference type="SUPFAM" id="SSF51735">
    <property type="entry name" value="NAD(P)-binding Rossmann-fold domains"/>
    <property type="match status" value="1"/>
</dbReference>
<evidence type="ECO:0000313" key="5">
    <source>
        <dbReference type="Proteomes" id="UP000823823"/>
    </source>
</evidence>
<gene>
    <name evidence="4" type="ORF">H9786_13410</name>
</gene>
<comment type="caution">
    <text evidence="4">The sequence shown here is derived from an EMBL/GenBank/DDBJ whole genome shotgun (WGS) entry which is preliminary data.</text>
</comment>
<dbReference type="GO" id="GO:0000166">
    <property type="term" value="F:nucleotide binding"/>
    <property type="evidence" value="ECO:0007669"/>
    <property type="project" value="InterPro"/>
</dbReference>
<organism evidence="4 5">
    <name type="scientific">Candidatus Brachybacterium merdavium</name>
    <dbReference type="NCBI Taxonomy" id="2838513"/>
    <lineage>
        <taxon>Bacteria</taxon>
        <taxon>Bacillati</taxon>
        <taxon>Actinomycetota</taxon>
        <taxon>Actinomycetes</taxon>
        <taxon>Micrococcales</taxon>
        <taxon>Dermabacteraceae</taxon>
        <taxon>Brachybacterium</taxon>
    </lineage>
</organism>
<dbReference type="Pfam" id="PF01408">
    <property type="entry name" value="GFO_IDH_MocA"/>
    <property type="match status" value="1"/>
</dbReference>